<dbReference type="GO" id="GO:0003677">
    <property type="term" value="F:DNA binding"/>
    <property type="evidence" value="ECO:0007669"/>
    <property type="project" value="InterPro"/>
</dbReference>
<gene>
    <name evidence="2" type="ORF">BvMPK_1518</name>
    <name evidence="6" type="ORF">DXC44_07505</name>
    <name evidence="3" type="ORF">GAY98_19445</name>
    <name evidence="5" type="ORF">KSX14_18630</name>
    <name evidence="4" type="ORF">KTG10_18865</name>
</gene>
<dbReference type="GO" id="GO:0006265">
    <property type="term" value="P:DNA topological change"/>
    <property type="evidence" value="ECO:0007669"/>
    <property type="project" value="InterPro"/>
</dbReference>
<dbReference type="InterPro" id="IPR013498">
    <property type="entry name" value="Topo_IA_Znf"/>
</dbReference>
<dbReference type="Proteomes" id="UP000261278">
    <property type="component" value="Unassembled WGS sequence"/>
</dbReference>
<dbReference type="SUPFAM" id="SSF57783">
    <property type="entry name" value="Zinc beta-ribbon"/>
    <property type="match status" value="1"/>
</dbReference>
<dbReference type="EMBL" id="JAHOGA010000067">
    <property type="protein sequence ID" value="MBV3490599.1"/>
    <property type="molecule type" value="Genomic_DNA"/>
</dbReference>
<reference evidence="4" key="5">
    <citation type="submission" date="2021-06" db="EMBL/GenBank/DDBJ databases">
        <title>Collection of gut derived symbiotic bacterial strains cultured from healthy donors.</title>
        <authorList>
            <person name="Lin H."/>
            <person name="Littmann E."/>
            <person name="Pamer E.G."/>
        </authorList>
    </citation>
    <scope>NUCLEOTIDE SEQUENCE</scope>
    <source>
        <strain evidence="5">MSK.19.85</strain>
        <strain evidence="4">MSK.6.33</strain>
    </source>
</reference>
<dbReference type="EMBL" id="CP013020">
    <property type="protein sequence ID" value="ALK84125.1"/>
    <property type="molecule type" value="Genomic_DNA"/>
</dbReference>
<reference evidence="6 8" key="3">
    <citation type="submission" date="2018-08" db="EMBL/GenBank/DDBJ databases">
        <title>A genome reference for cultivated species of the human gut microbiota.</title>
        <authorList>
            <person name="Zou Y."/>
            <person name="Xue W."/>
            <person name="Luo G."/>
        </authorList>
    </citation>
    <scope>NUCLEOTIDE SEQUENCE [LARGE SCALE GENOMIC DNA]</scope>
    <source>
        <strain evidence="6 8">TF05-18</strain>
    </source>
</reference>
<evidence type="ECO:0000313" key="9">
    <source>
        <dbReference type="Proteomes" id="UP000469427"/>
    </source>
</evidence>
<dbReference type="Proteomes" id="UP000061587">
    <property type="component" value="Chromosome"/>
</dbReference>
<evidence type="ECO:0000313" key="6">
    <source>
        <dbReference type="EMBL" id="RGL86848.1"/>
    </source>
</evidence>
<dbReference type="RefSeq" id="WP_004291349.1">
    <property type="nucleotide sequence ID" value="NZ_CAXSKM010000061.1"/>
</dbReference>
<keyword evidence="3" id="KW-0413">Isomerase</keyword>
<evidence type="ECO:0000313" key="5">
    <source>
        <dbReference type="EMBL" id="MBV3490599.1"/>
    </source>
</evidence>
<dbReference type="InterPro" id="IPR011528">
    <property type="entry name" value="NERD"/>
</dbReference>
<evidence type="ECO:0000313" key="4">
    <source>
        <dbReference type="EMBL" id="MBU9140759.1"/>
    </source>
</evidence>
<evidence type="ECO:0000259" key="1">
    <source>
        <dbReference type="PROSITE" id="PS50965"/>
    </source>
</evidence>
<organism evidence="2 7">
    <name type="scientific">Phocaeicola vulgatus</name>
    <name type="common">Bacteroides vulgatus</name>
    <dbReference type="NCBI Taxonomy" id="821"/>
    <lineage>
        <taxon>Bacteria</taxon>
        <taxon>Pseudomonadati</taxon>
        <taxon>Bacteroidota</taxon>
        <taxon>Bacteroidia</taxon>
        <taxon>Bacteroidales</taxon>
        <taxon>Bacteroidaceae</taxon>
        <taxon>Phocaeicola</taxon>
    </lineage>
</organism>
<accession>A0A0P0M1Z5</accession>
<dbReference type="Proteomes" id="UP000736888">
    <property type="component" value="Unassembled WGS sequence"/>
</dbReference>
<evidence type="ECO:0000313" key="7">
    <source>
        <dbReference type="Proteomes" id="UP000061587"/>
    </source>
</evidence>
<dbReference type="GO" id="GO:0003916">
    <property type="term" value="F:DNA topoisomerase activity"/>
    <property type="evidence" value="ECO:0007669"/>
    <property type="project" value="InterPro"/>
</dbReference>
<evidence type="ECO:0000313" key="2">
    <source>
        <dbReference type="EMBL" id="ALK84125.1"/>
    </source>
</evidence>
<dbReference type="Proteomes" id="UP000469427">
    <property type="component" value="Unassembled WGS sequence"/>
</dbReference>
<reference evidence="7" key="1">
    <citation type="submission" date="2015-10" db="EMBL/GenBank/DDBJ databases">
        <title>Extensive mobilome-driven genome diversification in gut-associated Bacteroides vulgatus mpk.</title>
        <authorList>
            <person name="Beier S."/>
            <person name="Lange A."/>
            <person name="Huson D.H."/>
            <person name="Frick J.-S."/>
            <person name="Autenrieth I.B."/>
        </authorList>
    </citation>
    <scope>NUCLEOTIDE SEQUENCE [LARGE SCALE GENOMIC DNA]</scope>
    <source>
        <strain evidence="7">mpk</strain>
    </source>
</reference>
<dbReference type="EMBL" id="QSSN01000007">
    <property type="protein sequence ID" value="RGL86848.1"/>
    <property type="molecule type" value="Genomic_DNA"/>
</dbReference>
<evidence type="ECO:0000313" key="3">
    <source>
        <dbReference type="EMBL" id="KAB6523202.1"/>
    </source>
</evidence>
<name>A0A0P0M1Z5_PHOVU</name>
<sequence length="246" mass="28641">MHIAITVIFFAVVIFIKLKMPMWKGKYSEKLVNNKIQELPEEYVVFNDLLFESNGYSTQIDHIVVSPYGVFVIETKGYKGWILGRENGEYWTQTIYKSKHQFYNPIKQNAGHVRFLHHLLKCSTDILFIPIVVFNNSAELKVHADNNIVVNRYNLKRAILQYRTAVLNQETINWIIQTINQNRIIADKEKLKQHKHNAKARQYRSSRLINQGVCPQCGGHLILRKGKYGTFYGCSNFPTCKFTINS</sequence>
<dbReference type="Pfam" id="PF01396">
    <property type="entry name" value="Zn_ribbon_Top1"/>
    <property type="match status" value="1"/>
</dbReference>
<dbReference type="PATRIC" id="fig|821.40.peg.1810"/>
<dbReference type="GO" id="GO:0005694">
    <property type="term" value="C:chromosome"/>
    <property type="evidence" value="ECO:0007669"/>
    <property type="project" value="InterPro"/>
</dbReference>
<dbReference type="PROSITE" id="PS50965">
    <property type="entry name" value="NERD"/>
    <property type="match status" value="1"/>
</dbReference>
<protein>
    <submittedName>
        <fullName evidence="2">NERD domain protein</fullName>
    </submittedName>
    <submittedName>
        <fullName evidence="4">NERD domain-containing protein</fullName>
    </submittedName>
    <submittedName>
        <fullName evidence="3">Topoisomerase I</fullName>
    </submittedName>
</protein>
<evidence type="ECO:0000313" key="8">
    <source>
        <dbReference type="Proteomes" id="UP000261278"/>
    </source>
</evidence>
<dbReference type="Proteomes" id="UP000758576">
    <property type="component" value="Unassembled WGS sequence"/>
</dbReference>
<dbReference type="Pfam" id="PF08378">
    <property type="entry name" value="NERD"/>
    <property type="match status" value="1"/>
</dbReference>
<reference evidence="2 7" key="2">
    <citation type="journal article" date="2016" name="Genome Biol. Evol.">
        <title>Extensive mobilome-driven genome diversification in mouse gut-associated Bacteroides vulgatus mpk.</title>
        <authorList>
            <person name="Lange A."/>
            <person name="Beier S."/>
            <person name="Steimle A."/>
            <person name="Autenrieth I.B."/>
            <person name="Huson D.H."/>
            <person name="Frick J.S."/>
        </authorList>
    </citation>
    <scope>NUCLEOTIDE SEQUENCE [LARGE SCALE GENOMIC DNA]</scope>
    <source>
        <strain evidence="7">mpk</strain>
        <strain evidence="2">Mpk</strain>
    </source>
</reference>
<reference evidence="3 9" key="4">
    <citation type="journal article" date="2019" name="Nat. Med.">
        <title>A library of human gut bacterial isolates paired with longitudinal multiomics data enables mechanistic microbiome research.</title>
        <authorList>
            <person name="Poyet M."/>
            <person name="Groussin M."/>
            <person name="Gibbons S.M."/>
            <person name="Avila-Pacheco J."/>
            <person name="Jiang X."/>
            <person name="Kearney S.M."/>
            <person name="Perrotta A.R."/>
            <person name="Berdy B."/>
            <person name="Zhao S."/>
            <person name="Lieberman T.D."/>
            <person name="Swanson P.K."/>
            <person name="Smith M."/>
            <person name="Roesemann S."/>
            <person name="Alexander J.E."/>
            <person name="Rich S.A."/>
            <person name="Livny J."/>
            <person name="Vlamakis H."/>
            <person name="Clish C."/>
            <person name="Bullock K."/>
            <person name="Deik A."/>
            <person name="Scott J."/>
            <person name="Pierce K.A."/>
            <person name="Xavier R.J."/>
            <person name="Alm E.J."/>
        </authorList>
    </citation>
    <scope>NUCLEOTIDE SEQUENCE [LARGE SCALE GENOMIC DNA]</scope>
    <source>
        <strain evidence="3 9">BIOML-A122</strain>
    </source>
</reference>
<dbReference type="EMBL" id="WDBI01000040">
    <property type="protein sequence ID" value="KAB6523202.1"/>
    <property type="molecule type" value="Genomic_DNA"/>
</dbReference>
<dbReference type="AlphaFoldDB" id="A0A0P0M1Z5"/>
<proteinExistence type="predicted"/>
<dbReference type="GeneID" id="93069080"/>
<dbReference type="EMBL" id="JAHPYS010000060">
    <property type="protein sequence ID" value="MBU9140759.1"/>
    <property type="molecule type" value="Genomic_DNA"/>
</dbReference>
<dbReference type="Gene3D" id="3.30.65.10">
    <property type="entry name" value="Bacterial Topoisomerase I, domain 1"/>
    <property type="match status" value="1"/>
</dbReference>
<feature type="domain" description="NERD" evidence="1">
    <location>
        <begin position="24"/>
        <end position="139"/>
    </location>
</feature>